<organism evidence="2 3">
    <name type="scientific">Proteiniclasticum ruminis</name>
    <dbReference type="NCBI Taxonomy" id="398199"/>
    <lineage>
        <taxon>Bacteria</taxon>
        <taxon>Bacillati</taxon>
        <taxon>Bacillota</taxon>
        <taxon>Clostridia</taxon>
        <taxon>Eubacteriales</taxon>
        <taxon>Clostridiaceae</taxon>
        <taxon>Proteiniclasticum</taxon>
    </lineage>
</organism>
<keyword evidence="1" id="KW-0812">Transmembrane</keyword>
<feature type="transmembrane region" description="Helical" evidence="1">
    <location>
        <begin position="149"/>
        <end position="172"/>
    </location>
</feature>
<feature type="transmembrane region" description="Helical" evidence="1">
    <location>
        <begin position="235"/>
        <end position="257"/>
    </location>
</feature>
<accession>A0A1G8GQT1</accession>
<keyword evidence="1" id="KW-1133">Transmembrane helix</keyword>
<gene>
    <name evidence="2" type="ORF">SAMN05421804_101336</name>
</gene>
<dbReference type="InterPro" id="IPR010390">
    <property type="entry name" value="ABC-2_transporter-like"/>
</dbReference>
<feature type="transmembrane region" description="Helical" evidence="1">
    <location>
        <begin position="21"/>
        <end position="43"/>
    </location>
</feature>
<dbReference type="PANTHER" id="PTHR36832">
    <property type="entry name" value="SLR1174 PROTEIN-RELATED"/>
    <property type="match status" value="1"/>
</dbReference>
<dbReference type="RefSeq" id="WP_242847998.1">
    <property type="nucleotide sequence ID" value="NZ_FNDZ01000001.1"/>
</dbReference>
<dbReference type="Pfam" id="PF06182">
    <property type="entry name" value="ABC2_membrane_6"/>
    <property type="match status" value="1"/>
</dbReference>
<name>A0A1G8GQT1_9CLOT</name>
<sequence length="269" mass="30675">MKKLKMYLPFTFNTFQMILSYKANVIIFMMGEWLMLLVSFFLWKAIFSSSPDQILNGFTLEEMYAYIMFSFLTGLMTSVDISFDISREVKDGTIAINLIRPISYEMRMLFQVLGGVLYNFIVIFIAAFLVVNVLLYQATGTLYIQQLPLFALSLSIGLLINFYFSYTFGLLSFKLTNMWGVSQIMGALSQLLSGALIPLVFFPDLVQKIIQVLPFSSIIYTPVMIYLGKLSGMDVAYFILLQLFWLLVMVMLSRTVWKAVVKSLTILGG</sequence>
<evidence type="ECO:0000313" key="3">
    <source>
        <dbReference type="Proteomes" id="UP000183255"/>
    </source>
</evidence>
<dbReference type="PANTHER" id="PTHR36832:SF1">
    <property type="entry name" value="SLR1174 PROTEIN"/>
    <property type="match status" value="1"/>
</dbReference>
<dbReference type="Proteomes" id="UP000183255">
    <property type="component" value="Unassembled WGS sequence"/>
</dbReference>
<dbReference type="EMBL" id="FNDZ01000001">
    <property type="protein sequence ID" value="SDH96683.1"/>
    <property type="molecule type" value="Genomic_DNA"/>
</dbReference>
<protein>
    <submittedName>
        <fullName evidence="2">ABC-2 type transport system permease protein</fullName>
    </submittedName>
</protein>
<keyword evidence="1" id="KW-0472">Membrane</keyword>
<evidence type="ECO:0000313" key="2">
    <source>
        <dbReference type="EMBL" id="SDH96683.1"/>
    </source>
</evidence>
<feature type="transmembrane region" description="Helical" evidence="1">
    <location>
        <begin position="63"/>
        <end position="83"/>
    </location>
</feature>
<feature type="transmembrane region" description="Helical" evidence="1">
    <location>
        <begin position="209"/>
        <end position="228"/>
    </location>
</feature>
<reference evidence="2 3" key="1">
    <citation type="submission" date="2016-10" db="EMBL/GenBank/DDBJ databases">
        <authorList>
            <person name="de Groot N.N."/>
        </authorList>
    </citation>
    <scope>NUCLEOTIDE SEQUENCE [LARGE SCALE GENOMIC DNA]</scope>
    <source>
        <strain evidence="2 3">CGMCC 1.5058</strain>
    </source>
</reference>
<feature type="transmembrane region" description="Helical" evidence="1">
    <location>
        <begin position="184"/>
        <end position="203"/>
    </location>
</feature>
<proteinExistence type="predicted"/>
<evidence type="ECO:0000256" key="1">
    <source>
        <dbReference type="SAM" id="Phobius"/>
    </source>
</evidence>
<feature type="transmembrane region" description="Helical" evidence="1">
    <location>
        <begin position="116"/>
        <end position="137"/>
    </location>
</feature>
<dbReference type="AlphaFoldDB" id="A0A1G8GQT1"/>